<feature type="transmembrane region" description="Helical" evidence="6">
    <location>
        <begin position="339"/>
        <end position="358"/>
    </location>
</feature>
<dbReference type="EMBL" id="VICG01000001">
    <property type="protein sequence ID" value="KAA8576384.1"/>
    <property type="molecule type" value="Genomic_DNA"/>
</dbReference>
<dbReference type="SUPFAM" id="SSF103473">
    <property type="entry name" value="MFS general substrate transporter"/>
    <property type="match status" value="1"/>
</dbReference>
<comment type="subcellular location">
    <subcellularLocation>
        <location evidence="1">Membrane</location>
        <topology evidence="1">Multi-pass membrane protein</topology>
    </subcellularLocation>
</comment>
<keyword evidence="2 6" id="KW-0812">Transmembrane</keyword>
<keyword evidence="3 6" id="KW-1133">Transmembrane helix</keyword>
<feature type="transmembrane region" description="Helical" evidence="6">
    <location>
        <begin position="144"/>
        <end position="169"/>
    </location>
</feature>
<evidence type="ECO:0008006" key="9">
    <source>
        <dbReference type="Google" id="ProtNLM"/>
    </source>
</evidence>
<evidence type="ECO:0000256" key="1">
    <source>
        <dbReference type="ARBA" id="ARBA00004141"/>
    </source>
</evidence>
<dbReference type="Proteomes" id="UP000322873">
    <property type="component" value="Unassembled WGS sequence"/>
</dbReference>
<feature type="transmembrane region" description="Helical" evidence="6">
    <location>
        <begin position="310"/>
        <end position="327"/>
    </location>
</feature>
<dbReference type="PANTHER" id="PTHR23294">
    <property type="entry name" value="ET TRANSLATION PRODUCT-RELATED"/>
    <property type="match status" value="1"/>
</dbReference>
<proteinExistence type="predicted"/>
<evidence type="ECO:0000256" key="3">
    <source>
        <dbReference type="ARBA" id="ARBA00022989"/>
    </source>
</evidence>
<dbReference type="AlphaFoldDB" id="A0A5M9K3M8"/>
<evidence type="ECO:0000313" key="7">
    <source>
        <dbReference type="EMBL" id="KAA8576384.1"/>
    </source>
</evidence>
<feature type="transmembrane region" description="Helical" evidence="6">
    <location>
        <begin position="119"/>
        <end position="138"/>
    </location>
</feature>
<dbReference type="VEuPathDB" id="FungiDB:MFRU_009g02600"/>
<dbReference type="Gene3D" id="1.20.1250.20">
    <property type="entry name" value="MFS general substrate transporter like domains"/>
    <property type="match status" value="1"/>
</dbReference>
<feature type="compositionally biased region" description="Basic and acidic residues" evidence="5">
    <location>
        <begin position="503"/>
        <end position="512"/>
    </location>
</feature>
<feature type="transmembrane region" description="Helical" evidence="6">
    <location>
        <begin position="271"/>
        <end position="290"/>
    </location>
</feature>
<dbReference type="PANTHER" id="PTHR23294:SF54">
    <property type="entry name" value="DUF895 DOMAIN MEMBRANE PROTEIN (AFU_ORTHOLOGUE AFUA_8G04110)"/>
    <property type="match status" value="1"/>
</dbReference>
<dbReference type="Pfam" id="PF05978">
    <property type="entry name" value="UNC-93"/>
    <property type="match status" value="1"/>
</dbReference>
<feature type="region of interest" description="Disordered" evidence="5">
    <location>
        <begin position="492"/>
        <end position="512"/>
    </location>
</feature>
<dbReference type="InterPro" id="IPR051617">
    <property type="entry name" value="UNC-93-like_regulator"/>
</dbReference>
<evidence type="ECO:0000256" key="4">
    <source>
        <dbReference type="ARBA" id="ARBA00023136"/>
    </source>
</evidence>
<reference evidence="7 8" key="1">
    <citation type="submission" date="2019-06" db="EMBL/GenBank/DDBJ databases">
        <title>Genome Sequence of the Brown Rot Fungal Pathogen Monilinia fructicola.</title>
        <authorList>
            <person name="De Miccolis Angelini R.M."/>
            <person name="Landi L."/>
            <person name="Abate D."/>
            <person name="Pollastro S."/>
            <person name="Romanazzi G."/>
            <person name="Faretra F."/>
        </authorList>
    </citation>
    <scope>NUCLEOTIDE SEQUENCE [LARGE SCALE GENOMIC DNA]</scope>
    <source>
        <strain evidence="7 8">Mfrc123</strain>
    </source>
</reference>
<gene>
    <name evidence="7" type="ORF">EYC84_006515</name>
</gene>
<sequence length="522" mass="57434">MGVTRSQTTSRPSNEHSTTSIYIDTPCLSGEPPTIRRSLQFGFLQFPPITSPSVQLFIVAIICLLCPGMFNALNGLGGAGLVAPGPANESNIALYACFSIVGFVAGFIVNVFGPKSSLFVGGISYFVYAGSFLAYKHIENRGFLIFGGALLGVCAGPFWAAQGAMLISYPSDEQKGRSTAWFWAIFNSGAAIGSLVTLCQELQVRVSNVASDNTYITIVALMFAGTALSLCLCQPKNVRREDGSPVHLAATVGKDWQDEVMHFCKLIRKDYFIILLFPMFLTSNWCYPYQFNTFNLRTFNIRSRALNNFLYWLAEILGALVVGHTLDNDRLRRSSRAKGLVTGLVLLTFGVWTGGYMWQKGNYHQESGIAEDQKLDFESANYFEPMFLYMAYGIFNAIWQNCIYWILGKFTSDTRTASIYIGFYKGIQSAGGAISYRINNSNLSAMNELLICWILLAVSLVIAAPVIIYKIRDEADGEETVEEMATGAGRTKISGEKPSVMEGSKKGTEGELSEKMLEISHA</sequence>
<evidence type="ECO:0000256" key="5">
    <source>
        <dbReference type="SAM" id="MobiDB-lite"/>
    </source>
</evidence>
<evidence type="ECO:0000256" key="6">
    <source>
        <dbReference type="SAM" id="Phobius"/>
    </source>
</evidence>
<comment type="caution">
    <text evidence="7">The sequence shown here is derived from an EMBL/GenBank/DDBJ whole genome shotgun (WGS) entry which is preliminary data.</text>
</comment>
<feature type="transmembrane region" description="Helical" evidence="6">
    <location>
        <begin position="215"/>
        <end position="233"/>
    </location>
</feature>
<dbReference type="InterPro" id="IPR036259">
    <property type="entry name" value="MFS_trans_sf"/>
</dbReference>
<feature type="transmembrane region" description="Helical" evidence="6">
    <location>
        <begin position="54"/>
        <end position="72"/>
    </location>
</feature>
<feature type="transmembrane region" description="Helical" evidence="6">
    <location>
        <begin position="181"/>
        <end position="203"/>
    </location>
</feature>
<keyword evidence="8" id="KW-1185">Reference proteome</keyword>
<accession>A0A5M9K3M8</accession>
<keyword evidence="4 6" id="KW-0472">Membrane</keyword>
<evidence type="ECO:0000313" key="8">
    <source>
        <dbReference type="Proteomes" id="UP000322873"/>
    </source>
</evidence>
<name>A0A5M9K3M8_MONFR</name>
<dbReference type="InterPro" id="IPR010291">
    <property type="entry name" value="Ion_channel_UNC-93"/>
</dbReference>
<organism evidence="7 8">
    <name type="scientific">Monilinia fructicola</name>
    <name type="common">Brown rot fungus</name>
    <name type="synonym">Ciboria fructicola</name>
    <dbReference type="NCBI Taxonomy" id="38448"/>
    <lineage>
        <taxon>Eukaryota</taxon>
        <taxon>Fungi</taxon>
        <taxon>Dikarya</taxon>
        <taxon>Ascomycota</taxon>
        <taxon>Pezizomycotina</taxon>
        <taxon>Leotiomycetes</taxon>
        <taxon>Helotiales</taxon>
        <taxon>Sclerotiniaceae</taxon>
        <taxon>Monilinia</taxon>
    </lineage>
</organism>
<evidence type="ECO:0000256" key="2">
    <source>
        <dbReference type="ARBA" id="ARBA00022692"/>
    </source>
</evidence>
<dbReference type="GO" id="GO:0016020">
    <property type="term" value="C:membrane"/>
    <property type="evidence" value="ECO:0007669"/>
    <property type="project" value="UniProtKB-SubCell"/>
</dbReference>
<protein>
    <recommendedName>
        <fullName evidence="9">Major facilitator superfamily (MFS) profile domain-containing protein</fullName>
    </recommendedName>
</protein>
<feature type="transmembrane region" description="Helical" evidence="6">
    <location>
        <begin position="92"/>
        <end position="112"/>
    </location>
</feature>
<feature type="region of interest" description="Disordered" evidence="5">
    <location>
        <begin position="1"/>
        <end position="22"/>
    </location>
</feature>
<feature type="transmembrane region" description="Helical" evidence="6">
    <location>
        <begin position="386"/>
        <end position="407"/>
    </location>
</feature>
<feature type="transmembrane region" description="Helical" evidence="6">
    <location>
        <begin position="450"/>
        <end position="469"/>
    </location>
</feature>